<evidence type="ECO:0000313" key="1">
    <source>
        <dbReference type="EMBL" id="KAF0704690.1"/>
    </source>
</evidence>
<comment type="caution">
    <text evidence="1">The sequence shown here is derived from an EMBL/GenBank/DDBJ whole genome shotgun (WGS) entry which is preliminary data.</text>
</comment>
<reference evidence="1 2" key="1">
    <citation type="submission" date="2019-08" db="EMBL/GenBank/DDBJ databases">
        <title>Whole genome of Aphis craccivora.</title>
        <authorList>
            <person name="Voronova N.V."/>
            <person name="Shulinski R.S."/>
            <person name="Bandarenka Y.V."/>
            <person name="Zhorov D.G."/>
            <person name="Warner D."/>
        </authorList>
    </citation>
    <scope>NUCLEOTIDE SEQUENCE [LARGE SCALE GENOMIC DNA]</scope>
    <source>
        <strain evidence="1">180601</strain>
        <tissue evidence="1">Whole Body</tissue>
    </source>
</reference>
<sequence length="65" mass="7476">MSAIKMYLWKRQCKRMSLMSVCNLGPVTKQSLRESPDDDAAEASKTTLIFKSLSWRLTTAWCEMT</sequence>
<name>A0A6G0VQI8_APHCR</name>
<organism evidence="1 2">
    <name type="scientific">Aphis craccivora</name>
    <name type="common">Cowpea aphid</name>
    <dbReference type="NCBI Taxonomy" id="307492"/>
    <lineage>
        <taxon>Eukaryota</taxon>
        <taxon>Metazoa</taxon>
        <taxon>Ecdysozoa</taxon>
        <taxon>Arthropoda</taxon>
        <taxon>Hexapoda</taxon>
        <taxon>Insecta</taxon>
        <taxon>Pterygota</taxon>
        <taxon>Neoptera</taxon>
        <taxon>Paraneoptera</taxon>
        <taxon>Hemiptera</taxon>
        <taxon>Sternorrhyncha</taxon>
        <taxon>Aphidomorpha</taxon>
        <taxon>Aphidoidea</taxon>
        <taxon>Aphididae</taxon>
        <taxon>Aphidini</taxon>
        <taxon>Aphis</taxon>
        <taxon>Aphis</taxon>
    </lineage>
</organism>
<dbReference type="Proteomes" id="UP000478052">
    <property type="component" value="Unassembled WGS sequence"/>
</dbReference>
<keyword evidence="2" id="KW-1185">Reference proteome</keyword>
<dbReference type="EMBL" id="VUJU01013492">
    <property type="protein sequence ID" value="KAF0704690.1"/>
    <property type="molecule type" value="Genomic_DNA"/>
</dbReference>
<gene>
    <name evidence="1" type="ORF">FWK35_00038755</name>
</gene>
<dbReference type="AlphaFoldDB" id="A0A6G0VQI8"/>
<proteinExistence type="predicted"/>
<accession>A0A6G0VQI8</accession>
<protein>
    <submittedName>
        <fullName evidence="1">Uncharacterized protein</fullName>
    </submittedName>
</protein>
<evidence type="ECO:0000313" key="2">
    <source>
        <dbReference type="Proteomes" id="UP000478052"/>
    </source>
</evidence>